<keyword evidence="3" id="KW-1185">Reference proteome</keyword>
<sequence>MERSINLRFNPVQDALSHLNYRVSISQGNAPLILPSLILDDHFNHAFFKETPTKEQTKRSEPNISSEQMHSSIMRSPLLTFWEAWKKKKKVLSFLFICFFVLCLAVTDAIKCHGVPLTIRLEVSTPTRSAPPV</sequence>
<proteinExistence type="predicted"/>
<reference evidence="2 3" key="1">
    <citation type="submission" date="2021-06" db="EMBL/GenBank/DDBJ databases">
        <title>Caerostris extrusa draft genome.</title>
        <authorList>
            <person name="Kono N."/>
            <person name="Arakawa K."/>
        </authorList>
    </citation>
    <scope>NUCLEOTIDE SEQUENCE [LARGE SCALE GENOMIC DNA]</scope>
</reference>
<keyword evidence="1" id="KW-0812">Transmembrane</keyword>
<accession>A0AAV4NGK8</accession>
<evidence type="ECO:0000313" key="2">
    <source>
        <dbReference type="EMBL" id="GIX82574.1"/>
    </source>
</evidence>
<feature type="transmembrane region" description="Helical" evidence="1">
    <location>
        <begin position="91"/>
        <end position="110"/>
    </location>
</feature>
<name>A0AAV4NGK8_CAEEX</name>
<keyword evidence="1" id="KW-1133">Transmembrane helix</keyword>
<keyword evidence="1" id="KW-0472">Membrane</keyword>
<dbReference type="EMBL" id="BPLR01003252">
    <property type="protein sequence ID" value="GIX82574.1"/>
    <property type="molecule type" value="Genomic_DNA"/>
</dbReference>
<dbReference type="AlphaFoldDB" id="A0AAV4NGK8"/>
<protein>
    <submittedName>
        <fullName evidence="2">Uncharacterized protein</fullName>
    </submittedName>
</protein>
<organism evidence="2 3">
    <name type="scientific">Caerostris extrusa</name>
    <name type="common">Bark spider</name>
    <name type="synonym">Caerostris bankana</name>
    <dbReference type="NCBI Taxonomy" id="172846"/>
    <lineage>
        <taxon>Eukaryota</taxon>
        <taxon>Metazoa</taxon>
        <taxon>Ecdysozoa</taxon>
        <taxon>Arthropoda</taxon>
        <taxon>Chelicerata</taxon>
        <taxon>Arachnida</taxon>
        <taxon>Araneae</taxon>
        <taxon>Araneomorphae</taxon>
        <taxon>Entelegynae</taxon>
        <taxon>Araneoidea</taxon>
        <taxon>Araneidae</taxon>
        <taxon>Caerostris</taxon>
    </lineage>
</organism>
<evidence type="ECO:0000313" key="3">
    <source>
        <dbReference type="Proteomes" id="UP001054945"/>
    </source>
</evidence>
<gene>
    <name evidence="2" type="ORF">CEXT_554191</name>
</gene>
<comment type="caution">
    <text evidence="2">The sequence shown here is derived from an EMBL/GenBank/DDBJ whole genome shotgun (WGS) entry which is preliminary data.</text>
</comment>
<dbReference type="Proteomes" id="UP001054945">
    <property type="component" value="Unassembled WGS sequence"/>
</dbReference>
<evidence type="ECO:0000256" key="1">
    <source>
        <dbReference type="SAM" id="Phobius"/>
    </source>
</evidence>